<sequence>MLELSGVHDRSLYQLISEQGIYLSKFQDQFAVAQAPEHEEKHLGVEKGTPLLKRMRFSFDDQGNLIEYSEGDYKTGEHHYVVNYDGSKKN</sequence>
<dbReference type="RefSeq" id="WP_246516677.1">
    <property type="nucleotide sequence ID" value="NZ_BORB01000002.1"/>
</dbReference>
<protein>
    <recommendedName>
        <fullName evidence="1">UbiC transcription regulator-associated domain-containing protein</fullName>
    </recommendedName>
</protein>
<feature type="domain" description="UbiC transcription regulator-associated" evidence="1">
    <location>
        <begin position="9"/>
        <end position="73"/>
    </location>
</feature>
<comment type="caution">
    <text evidence="2">The sequence shown here is derived from an EMBL/GenBank/DDBJ whole genome shotgun (WGS) entry which is preliminary data.</text>
</comment>
<dbReference type="Gene3D" id="3.40.1410.10">
    <property type="entry name" value="Chorismate lyase-like"/>
    <property type="match status" value="1"/>
</dbReference>
<dbReference type="Proteomes" id="UP000679950">
    <property type="component" value="Unassembled WGS sequence"/>
</dbReference>
<name>A0ABQ4KDE7_9BACI</name>
<dbReference type="Pfam" id="PF07702">
    <property type="entry name" value="UTRA"/>
    <property type="match status" value="1"/>
</dbReference>
<dbReference type="InterPro" id="IPR028978">
    <property type="entry name" value="Chorismate_lyase_/UTRA_dom_sf"/>
</dbReference>
<keyword evidence="3" id="KW-1185">Reference proteome</keyword>
<evidence type="ECO:0000313" key="3">
    <source>
        <dbReference type="Proteomes" id="UP000679950"/>
    </source>
</evidence>
<evidence type="ECO:0000259" key="1">
    <source>
        <dbReference type="Pfam" id="PF07702"/>
    </source>
</evidence>
<proteinExistence type="predicted"/>
<organism evidence="2 3">
    <name type="scientific">Lederbergia ruris</name>
    <dbReference type="NCBI Taxonomy" id="217495"/>
    <lineage>
        <taxon>Bacteria</taxon>
        <taxon>Bacillati</taxon>
        <taxon>Bacillota</taxon>
        <taxon>Bacilli</taxon>
        <taxon>Bacillales</taxon>
        <taxon>Bacillaceae</taxon>
        <taxon>Lederbergia</taxon>
    </lineage>
</organism>
<accession>A0ABQ4KDE7</accession>
<evidence type="ECO:0000313" key="2">
    <source>
        <dbReference type="EMBL" id="GIN55995.1"/>
    </source>
</evidence>
<dbReference type="InterPro" id="IPR011663">
    <property type="entry name" value="UTRA"/>
</dbReference>
<dbReference type="SUPFAM" id="SSF64288">
    <property type="entry name" value="Chorismate lyase-like"/>
    <property type="match status" value="1"/>
</dbReference>
<reference evidence="2 3" key="1">
    <citation type="submission" date="2021-03" db="EMBL/GenBank/DDBJ databases">
        <title>Antimicrobial resistance genes in bacteria isolated from Japanese honey, and their potential for conferring macrolide and lincosamide resistance in the American foulbrood pathogen Paenibacillus larvae.</title>
        <authorList>
            <person name="Okamoto M."/>
            <person name="Kumagai M."/>
            <person name="Kanamori H."/>
            <person name="Takamatsu D."/>
        </authorList>
    </citation>
    <scope>NUCLEOTIDE SEQUENCE [LARGE SCALE GENOMIC DNA]</scope>
    <source>
        <strain evidence="2 3">J8TS2</strain>
    </source>
</reference>
<dbReference type="EMBL" id="BORB01000002">
    <property type="protein sequence ID" value="GIN55995.1"/>
    <property type="molecule type" value="Genomic_DNA"/>
</dbReference>
<gene>
    <name evidence="2" type="ORF">J8TS2_03140</name>
</gene>